<dbReference type="GO" id="GO:0051607">
    <property type="term" value="P:defense response to virus"/>
    <property type="evidence" value="ECO:0007669"/>
    <property type="project" value="UniProtKB-KW"/>
</dbReference>
<keyword evidence="4" id="KW-0694">RNA-binding</keyword>
<name>A0A223AQR6_9FIRM</name>
<evidence type="ECO:0000256" key="1">
    <source>
        <dbReference type="ARBA" id="ARBA00003088"/>
    </source>
</evidence>
<gene>
    <name evidence="8" type="ORF">AXF17_01660</name>
</gene>
<proteinExistence type="inferred from homology"/>
<evidence type="ECO:0000259" key="7">
    <source>
        <dbReference type="Pfam" id="PF03787"/>
    </source>
</evidence>
<dbReference type="EMBL" id="CP016199">
    <property type="protein sequence ID" value="ASS37301.1"/>
    <property type="molecule type" value="Genomic_DNA"/>
</dbReference>
<evidence type="ECO:0000313" key="8">
    <source>
        <dbReference type="EMBL" id="ASS37301.1"/>
    </source>
</evidence>
<dbReference type="GO" id="GO:0003723">
    <property type="term" value="F:RNA binding"/>
    <property type="evidence" value="ECO:0007669"/>
    <property type="project" value="UniProtKB-KW"/>
</dbReference>
<dbReference type="Pfam" id="PF03787">
    <property type="entry name" value="RAMPs"/>
    <property type="match status" value="1"/>
</dbReference>
<evidence type="ECO:0000256" key="6">
    <source>
        <dbReference type="ARBA" id="ARBA00031720"/>
    </source>
</evidence>
<reference evidence="9" key="1">
    <citation type="submission" date="2016-05" db="EMBL/GenBank/DDBJ databases">
        <authorList>
            <person name="Holder M.E."/>
            <person name="Ajami N.J."/>
            <person name="Petrosino J.F."/>
        </authorList>
    </citation>
    <scope>NUCLEOTIDE SEQUENCE [LARGE SCALE GENOMIC DNA]</scope>
    <source>
        <strain evidence="9">ATCC 700696</strain>
    </source>
</reference>
<dbReference type="PANTHER" id="PTHR38007:SF1">
    <property type="entry name" value="CRISPR SYSTEM CMS PROTEIN CSM5"/>
    <property type="match status" value="1"/>
</dbReference>
<evidence type="ECO:0000256" key="2">
    <source>
        <dbReference type="ARBA" id="ARBA00006680"/>
    </source>
</evidence>
<dbReference type="AlphaFoldDB" id="A0A223AQR6"/>
<dbReference type="InterPro" id="IPR005537">
    <property type="entry name" value="RAMP_III_fam"/>
</dbReference>
<protein>
    <recommendedName>
        <fullName evidence="3">CRISPR system Cms protein Csm5</fullName>
    </recommendedName>
    <alternativeName>
        <fullName evidence="6">CRISPR type III A-associated protein Csm5</fullName>
    </alternativeName>
</protein>
<dbReference type="PANTHER" id="PTHR38007">
    <property type="entry name" value="CRISPR SYSTEM CMS PROTEIN CSM5"/>
    <property type="match status" value="1"/>
</dbReference>
<evidence type="ECO:0000256" key="3">
    <source>
        <dbReference type="ARBA" id="ARBA00016113"/>
    </source>
</evidence>
<evidence type="ECO:0000256" key="5">
    <source>
        <dbReference type="ARBA" id="ARBA00023118"/>
    </source>
</evidence>
<organism evidence="8 9">
    <name type="scientific">Mogibacterium pumilum</name>
    <dbReference type="NCBI Taxonomy" id="86332"/>
    <lineage>
        <taxon>Bacteria</taxon>
        <taxon>Bacillati</taxon>
        <taxon>Bacillota</taxon>
        <taxon>Clostridia</taxon>
        <taxon>Peptostreptococcales</taxon>
        <taxon>Anaerovoracaceae</taxon>
        <taxon>Mogibacterium</taxon>
    </lineage>
</organism>
<sequence>MVNSNYLERYIITIETLGPLYIGSGHEIGKKEWILNRRDNTAHIIDEIKLFNYLSNNNWLSSFEKFMLSNARGGLFEWAKENKIINDIIHQTSKYSLDCENIVDVNKVRGIQTFIKDGYGKPYIPGSSIKGAIRNVLLSQSIEKDTNSNDDVISALRKPDAGDNKNKLSGEANKLDIKYFRTINREGSKYDDAVNDVMSGIKISDSKPLSFNNLTLCQKIDAKLDGDPGDGLPIFRECIKPETKIEFNLTIDTALFKKDISYIENAVENFLNNYNEEFLLKFKEEIPYYGNVIYLGGGAGYHTKTVTSSLLKNEADKVKIIGNIINNTVSNDKRDEHRHYDDYKLGVSPHIVKLTEYDGELVQMGPCSIKISKL</sequence>
<evidence type="ECO:0000313" key="9">
    <source>
        <dbReference type="Proteomes" id="UP000214689"/>
    </source>
</evidence>
<keyword evidence="9" id="KW-1185">Reference proteome</keyword>
<dbReference type="NCBIfam" id="TIGR01899">
    <property type="entry name" value="cas_TM1807_csm5"/>
    <property type="match status" value="1"/>
</dbReference>
<dbReference type="Proteomes" id="UP000214689">
    <property type="component" value="Chromosome"/>
</dbReference>
<evidence type="ECO:0000256" key="4">
    <source>
        <dbReference type="ARBA" id="ARBA00022884"/>
    </source>
</evidence>
<comment type="function">
    <text evidence="1">This subunit might be involved in maturation of a crRNA intermediate to its mature form.</text>
</comment>
<feature type="domain" description="CRISPR type III-associated protein" evidence="7">
    <location>
        <begin position="13"/>
        <end position="298"/>
    </location>
</feature>
<comment type="similarity">
    <text evidence="2">Belongs to the CRISPR-associated Csm5 family.</text>
</comment>
<keyword evidence="5" id="KW-0051">Antiviral defense</keyword>
<dbReference type="InterPro" id="IPR010173">
    <property type="entry name" value="CRISPR-assoc_Csm5"/>
</dbReference>
<dbReference type="RefSeq" id="WP_157682520.1">
    <property type="nucleotide sequence ID" value="NZ_CP016199.1"/>
</dbReference>
<accession>A0A223AQR6</accession>
<dbReference type="OrthoDB" id="24360at2"/>